<feature type="compositionally biased region" description="Polar residues" evidence="1">
    <location>
        <begin position="1"/>
        <end position="11"/>
    </location>
</feature>
<name>A0A9W3C3Q8_RAPSA</name>
<protein>
    <submittedName>
        <fullName evidence="4">Uncharacterized protein LOC130497127</fullName>
    </submittedName>
</protein>
<feature type="compositionally biased region" description="Basic and acidic residues" evidence="1">
    <location>
        <begin position="472"/>
        <end position="491"/>
    </location>
</feature>
<dbReference type="PANTHER" id="PTHR33067">
    <property type="entry name" value="RNA-DIRECTED DNA POLYMERASE-RELATED"/>
    <property type="match status" value="1"/>
</dbReference>
<feature type="domain" description="Retrotransposon gag" evidence="2">
    <location>
        <begin position="165"/>
        <end position="257"/>
    </location>
</feature>
<dbReference type="AlphaFoldDB" id="A0A9W3C3Q8"/>
<keyword evidence="3" id="KW-1185">Reference proteome</keyword>
<dbReference type="GeneID" id="130497127"/>
<organism evidence="3 4">
    <name type="scientific">Raphanus sativus</name>
    <name type="common">Radish</name>
    <name type="synonym">Raphanus raphanistrum var. sativus</name>
    <dbReference type="NCBI Taxonomy" id="3726"/>
    <lineage>
        <taxon>Eukaryota</taxon>
        <taxon>Viridiplantae</taxon>
        <taxon>Streptophyta</taxon>
        <taxon>Embryophyta</taxon>
        <taxon>Tracheophyta</taxon>
        <taxon>Spermatophyta</taxon>
        <taxon>Magnoliopsida</taxon>
        <taxon>eudicotyledons</taxon>
        <taxon>Gunneridae</taxon>
        <taxon>Pentapetalae</taxon>
        <taxon>rosids</taxon>
        <taxon>malvids</taxon>
        <taxon>Brassicales</taxon>
        <taxon>Brassicaceae</taxon>
        <taxon>Brassiceae</taxon>
        <taxon>Raphanus</taxon>
    </lineage>
</organism>
<evidence type="ECO:0000256" key="1">
    <source>
        <dbReference type="SAM" id="MobiDB-lite"/>
    </source>
</evidence>
<dbReference type="InterPro" id="IPR021109">
    <property type="entry name" value="Peptidase_aspartic_dom_sf"/>
</dbReference>
<dbReference type="KEGG" id="rsz:130497127"/>
<dbReference type="PANTHER" id="PTHR33067:SF31">
    <property type="entry name" value="RNA-DIRECTED DNA POLYMERASE"/>
    <property type="match status" value="1"/>
</dbReference>
<feature type="compositionally biased region" description="Polar residues" evidence="1">
    <location>
        <begin position="558"/>
        <end position="570"/>
    </location>
</feature>
<dbReference type="Pfam" id="PF03732">
    <property type="entry name" value="Retrotrans_gag"/>
    <property type="match status" value="1"/>
</dbReference>
<dbReference type="RefSeq" id="XP_056846102.1">
    <property type="nucleotide sequence ID" value="XM_056990122.1"/>
</dbReference>
<feature type="compositionally biased region" description="Polar residues" evidence="1">
    <location>
        <begin position="18"/>
        <end position="40"/>
    </location>
</feature>
<accession>A0A9W3C3Q8</accession>
<reference evidence="3" key="1">
    <citation type="journal article" date="2019" name="Database">
        <title>The radish genome database (RadishGD): an integrated information resource for radish genomics.</title>
        <authorList>
            <person name="Yu H.J."/>
            <person name="Baek S."/>
            <person name="Lee Y.J."/>
            <person name="Cho A."/>
            <person name="Mun J.H."/>
        </authorList>
    </citation>
    <scope>NUCLEOTIDE SEQUENCE [LARGE SCALE GENOMIC DNA]</scope>
    <source>
        <strain evidence="3">cv. WK10039</strain>
    </source>
</reference>
<feature type="region of interest" description="Disordered" evidence="1">
    <location>
        <begin position="472"/>
        <end position="589"/>
    </location>
</feature>
<sequence>MENTDVSQASIDTEHCQSSDADTEESIVSSGTLSIDTTQPEAGKYPLTDANNEKVVQTEPIGQSSNTSSQTNEKQGTEIPIKSNSTLNIGKEIKLPLQDYLNPDRTYSNRSVIRIPDDVTSKTKFNVDYYNMMRRNPFKGSSLEHPQDHIEGLEELIPDVYIRCRLFPFSLEGGALRWLNCLPRGSLTSWKEIRNAFLKQFFDDTRYWEVRRRISTFRQDPQESFKNAWGRFKSYELECPHHGYPEPQFLKIFYKGVILSYKTTLDTTSEGNFFTRNPMEARRLIENMARGRSYEEMDEEKEKEKALISIENTELAEIKNSINSLHSLLTDQNPPNRCQYFHKTLPISDDELDFIEGLDDTDPHSVFNVDSFTRDYEICIQSRTGREKYNLKQALTGNRKMKSGFNGKVNSVYGELNQKMDSLIEHLRGMEDKIANLATTLKRETCRLPGRTDANPGANRQAYAVMLRSGKHLETNPREDASNKKFIDNTGKRNSNPIELLDNDSDSGTSEQRKNSSNKKNQGKTIDLDKENPDAEVEIDHLDEPNVDRSSGKENDRPSNGTSDGNTQSTRTERVYRTPPPFPPNKPQTKKALEHAICKKAFDKIILEMSLSDALKIAPSVKKYVKDMISSSGEQSVMLVSEEVSAMIQGETSIKRSDPGSFVLDCKIQNTRFPRSLCDLGSSVNLMPHSVAVSLGYDVFVPTPITLVLADRSIRVPEGIMVDVPVKIDDCFIPADFVVLKYKQVPKDPLILGRPFLATAGAIIDCRGGKINLNVGDISMNFDMEKLLKRPLIDDHAFYT</sequence>
<reference evidence="4" key="2">
    <citation type="submission" date="2025-08" db="UniProtKB">
        <authorList>
            <consortium name="RefSeq"/>
        </authorList>
    </citation>
    <scope>IDENTIFICATION</scope>
    <source>
        <tissue evidence="4">Leaf</tissue>
    </source>
</reference>
<feature type="region of interest" description="Disordered" evidence="1">
    <location>
        <begin position="1"/>
        <end position="83"/>
    </location>
</feature>
<evidence type="ECO:0000313" key="3">
    <source>
        <dbReference type="Proteomes" id="UP000504610"/>
    </source>
</evidence>
<feature type="compositionally biased region" description="Polar residues" evidence="1">
    <location>
        <begin position="60"/>
        <end position="74"/>
    </location>
</feature>
<gene>
    <name evidence="4" type="primary">LOC130497127</name>
</gene>
<proteinExistence type="predicted"/>
<dbReference type="InterPro" id="IPR005162">
    <property type="entry name" value="Retrotrans_gag_dom"/>
</dbReference>
<evidence type="ECO:0000259" key="2">
    <source>
        <dbReference type="Pfam" id="PF03732"/>
    </source>
</evidence>
<dbReference type="Gene3D" id="2.40.70.10">
    <property type="entry name" value="Acid Proteases"/>
    <property type="match status" value="1"/>
</dbReference>
<dbReference type="CDD" id="cd00303">
    <property type="entry name" value="retropepsin_like"/>
    <property type="match status" value="1"/>
</dbReference>
<dbReference type="Proteomes" id="UP000504610">
    <property type="component" value="Chromosome 1"/>
</dbReference>
<feature type="compositionally biased region" description="Basic and acidic residues" evidence="1">
    <location>
        <begin position="526"/>
        <end position="557"/>
    </location>
</feature>
<evidence type="ECO:0000313" key="4">
    <source>
        <dbReference type="RefSeq" id="XP_056846102.1"/>
    </source>
</evidence>
<dbReference type="OrthoDB" id="1111771at2759"/>